<dbReference type="PANTHER" id="PTHR33099:SF7">
    <property type="entry name" value="MYND-TYPE DOMAIN-CONTAINING PROTEIN"/>
    <property type="match status" value="1"/>
</dbReference>
<feature type="domain" description="Fe2OG dioxygenase" evidence="1">
    <location>
        <begin position="193"/>
        <end position="294"/>
    </location>
</feature>
<dbReference type="KEGG" id="psco:LY89DRAFT_784308"/>
<sequence>MNKMDSSEVTPMDVVVISSDDESPQQKPHKSKTLSELAEERCLDSLSAAVEGYQSTANYCCGGSLPITIPSIAQPLYVSSKKLDPNKTQNTIALRWDVSQDQGSARKVEFPLVHSDSQILAQTMFEELLKTCAPATFGRNNEDILDESYRKAGKLDREQFSINFHPHDYGIVDAIAQTLLPQIDGAFLKERVEHRGLLAELYKVNIYSGPSGKFRGHVDTPRGPTQFGSLVVCLPHPHEGGQLRVSHKGHSSFFDWSNTDSHDIQWAAFYSDCEHEVFEVKSGHRITLTYNLYITEQVGGVLRRNPTIDPSLFPLYEGAKQMLSQPNFMNKGGNLGFYCAYKYAHHSSRAHALMSWALKGVDVAIYSVFSSLGLDVRVGPILENNRQLENLEEQQVDEYYASADYDSDSPDYERKIRVGATFHKVVLDADGGYDIAYDKVEKNLHKIWPHDEYKDVTWLNTAREEEVAMVSIAYGNEAELDWCYSHAAILVTVPAHKDRDHEAKKNMEAPAVPSLIDVATF</sequence>
<dbReference type="InterPro" id="IPR005123">
    <property type="entry name" value="Oxoglu/Fe-dep_dioxygenase_dom"/>
</dbReference>
<dbReference type="PROSITE" id="PS51471">
    <property type="entry name" value="FE2OG_OXY"/>
    <property type="match status" value="1"/>
</dbReference>
<dbReference type="EMBL" id="KQ947420">
    <property type="protein sequence ID" value="KUJ14348.1"/>
    <property type="molecule type" value="Genomic_DNA"/>
</dbReference>
<dbReference type="GeneID" id="28832500"/>
<protein>
    <recommendedName>
        <fullName evidence="1">Fe2OG dioxygenase domain-containing protein</fullName>
    </recommendedName>
</protein>
<proteinExistence type="predicted"/>
<dbReference type="Proteomes" id="UP000070700">
    <property type="component" value="Unassembled WGS sequence"/>
</dbReference>
<reference evidence="2 3" key="1">
    <citation type="submission" date="2015-10" db="EMBL/GenBank/DDBJ databases">
        <title>Full genome of DAOMC 229536 Phialocephala scopiformis, a fungal endophyte of spruce producing the potent anti-insectan compound rugulosin.</title>
        <authorList>
            <consortium name="DOE Joint Genome Institute"/>
            <person name="Walker A.K."/>
            <person name="Frasz S.L."/>
            <person name="Seifert K.A."/>
            <person name="Miller J.D."/>
            <person name="Mondo S.J."/>
            <person name="Labutti K."/>
            <person name="Lipzen A."/>
            <person name="Dockter R."/>
            <person name="Kennedy M."/>
            <person name="Grigoriev I.V."/>
            <person name="Spatafora J.W."/>
        </authorList>
    </citation>
    <scope>NUCLEOTIDE SEQUENCE [LARGE SCALE GENOMIC DNA]</scope>
    <source>
        <strain evidence="2 3">CBS 120377</strain>
    </source>
</reference>
<dbReference type="OrthoDB" id="27483at2759"/>
<keyword evidence="3" id="KW-1185">Reference proteome</keyword>
<evidence type="ECO:0000313" key="3">
    <source>
        <dbReference type="Proteomes" id="UP000070700"/>
    </source>
</evidence>
<evidence type="ECO:0000313" key="2">
    <source>
        <dbReference type="EMBL" id="KUJ14348.1"/>
    </source>
</evidence>
<name>A0A194X2E7_MOLSC</name>
<dbReference type="AlphaFoldDB" id="A0A194X2E7"/>
<organism evidence="2 3">
    <name type="scientific">Mollisia scopiformis</name>
    <name type="common">Conifer needle endophyte fungus</name>
    <name type="synonym">Phialocephala scopiformis</name>
    <dbReference type="NCBI Taxonomy" id="149040"/>
    <lineage>
        <taxon>Eukaryota</taxon>
        <taxon>Fungi</taxon>
        <taxon>Dikarya</taxon>
        <taxon>Ascomycota</taxon>
        <taxon>Pezizomycotina</taxon>
        <taxon>Leotiomycetes</taxon>
        <taxon>Helotiales</taxon>
        <taxon>Mollisiaceae</taxon>
        <taxon>Mollisia</taxon>
    </lineage>
</organism>
<dbReference type="Gene3D" id="2.60.120.620">
    <property type="entry name" value="q2cbj1_9rhob like domain"/>
    <property type="match status" value="1"/>
</dbReference>
<dbReference type="PANTHER" id="PTHR33099">
    <property type="entry name" value="FE2OG DIOXYGENASE DOMAIN-CONTAINING PROTEIN"/>
    <property type="match status" value="1"/>
</dbReference>
<evidence type="ECO:0000259" key="1">
    <source>
        <dbReference type="PROSITE" id="PS51471"/>
    </source>
</evidence>
<gene>
    <name evidence="2" type="ORF">LY89DRAFT_784308</name>
</gene>
<dbReference type="RefSeq" id="XP_018068703.1">
    <property type="nucleotide sequence ID" value="XM_018222774.1"/>
</dbReference>
<dbReference type="InParanoid" id="A0A194X2E7"/>
<accession>A0A194X2E7</accession>